<dbReference type="EMBL" id="LR743604">
    <property type="protein sequence ID" value="CAA2633658.1"/>
    <property type="molecule type" value="Genomic_DNA"/>
</dbReference>
<name>A0A7I8JSJ4_SPIIN</name>
<proteinExistence type="predicted"/>
<dbReference type="EMBL" id="CACRZD030000017">
    <property type="protein sequence ID" value="CAA6672731.1"/>
    <property type="molecule type" value="Genomic_DNA"/>
</dbReference>
<reference evidence="1 2" key="1">
    <citation type="submission" date="2019-12" db="EMBL/GenBank/DDBJ databases">
        <authorList>
            <person name="Scholz U."/>
            <person name="Mascher M."/>
            <person name="Fiebig A."/>
        </authorList>
    </citation>
    <scope>NUCLEOTIDE SEQUENCE</scope>
</reference>
<keyword evidence="2" id="KW-1185">Reference proteome</keyword>
<gene>
    <name evidence="1" type="ORF">SI7747_17019147</name>
</gene>
<evidence type="ECO:0000313" key="1">
    <source>
        <dbReference type="EMBL" id="CAA2633658.1"/>
    </source>
</evidence>
<accession>A0A7I8JSJ4</accession>
<sequence length="71" mass="7368">MASMTSMPVPARELTVHSSASKSFTFLIPLALSIFTTSAGSIGWDIIVPQFMPTTPSPGSAATARITAIAQ</sequence>
<dbReference type="Proteomes" id="UP001189122">
    <property type="component" value="Unassembled WGS sequence"/>
</dbReference>
<evidence type="ECO:0000313" key="2">
    <source>
        <dbReference type="Proteomes" id="UP001189122"/>
    </source>
</evidence>
<organism evidence="1">
    <name type="scientific">Spirodela intermedia</name>
    <name type="common">Intermediate duckweed</name>
    <dbReference type="NCBI Taxonomy" id="51605"/>
    <lineage>
        <taxon>Eukaryota</taxon>
        <taxon>Viridiplantae</taxon>
        <taxon>Streptophyta</taxon>
        <taxon>Embryophyta</taxon>
        <taxon>Tracheophyta</taxon>
        <taxon>Spermatophyta</taxon>
        <taxon>Magnoliopsida</taxon>
        <taxon>Liliopsida</taxon>
        <taxon>Araceae</taxon>
        <taxon>Lemnoideae</taxon>
        <taxon>Spirodela</taxon>
    </lineage>
</organism>
<dbReference type="AlphaFoldDB" id="A0A7I8JSJ4"/>
<protein>
    <submittedName>
        <fullName evidence="1">Uncharacterized protein</fullName>
    </submittedName>
</protein>